<reference evidence="1 2" key="1">
    <citation type="journal article" date="2022" name="bioRxiv">
        <title>An ancient truncated duplication of the anti-Mullerian hormone receptor type 2 gene is a potential conserved master sex determinant in the Pangasiidae catfish family.</title>
        <authorList>
            <person name="Wen M."/>
            <person name="Pan Q."/>
            <person name="Jouanno E."/>
            <person name="Montfort J."/>
            <person name="Zahm M."/>
            <person name="Cabau C."/>
            <person name="Klopp C."/>
            <person name="Iampietro C."/>
            <person name="Roques C."/>
            <person name="Bouchez O."/>
            <person name="Castinel A."/>
            <person name="Donnadieu C."/>
            <person name="Parrinello H."/>
            <person name="Poncet C."/>
            <person name="Belmonte E."/>
            <person name="Gautier V."/>
            <person name="Avarre J.-C."/>
            <person name="Dugue R."/>
            <person name="Gustiano R."/>
            <person name="Ha T.T.T."/>
            <person name="Campet M."/>
            <person name="Sriphairoj K."/>
            <person name="Ribolli J."/>
            <person name="de Almeida F.L."/>
            <person name="Desvignes T."/>
            <person name="Postlethwait J.H."/>
            <person name="Bucao C.F."/>
            <person name="Robinson-Rechavi M."/>
            <person name="Bobe J."/>
            <person name="Herpin A."/>
            <person name="Guiguen Y."/>
        </authorList>
    </citation>
    <scope>NUCLEOTIDE SEQUENCE [LARGE SCALE GENOMIC DNA]</scope>
    <source>
        <strain evidence="1">YG-Dec2019</strain>
    </source>
</reference>
<evidence type="ECO:0000313" key="1">
    <source>
        <dbReference type="EMBL" id="MCI4377057.1"/>
    </source>
</evidence>
<sequence>MPSPNARRNSGVAVAGNGRLELPASSSSSSSSPFSPARSRVQDSVSRRRASSITCAASAPPPALALPARPSQSLPAVALRSLLAVDVWLSRRMALCAGKEAPLGGMRPLVKLVEFTGHAAPWLSITLYLFICSETAEEQEVMITLFLALLLDHALVRIVKRAVNYHHSEWFATLLPHPHSFPSGHMTRVAMCARFLQSRLLSDCPMRFVVLFWTVLLALTQVLLGQHNVSGVVLALAVGSCHYSVVETCWLSVERLQDVLITALGKHVTQRG</sequence>
<proteinExistence type="predicted"/>
<comment type="caution">
    <text evidence="1">The sequence shown here is derived from an EMBL/GenBank/DDBJ whole genome shotgun (WGS) entry which is preliminary data.</text>
</comment>
<dbReference type="Proteomes" id="UP000829447">
    <property type="component" value="Linkage Group LG4"/>
</dbReference>
<evidence type="ECO:0000313" key="2">
    <source>
        <dbReference type="Proteomes" id="UP000829447"/>
    </source>
</evidence>
<name>A0ACC5WDB6_PANGG</name>
<protein>
    <submittedName>
        <fullName evidence="1">Uncharacterized protein</fullName>
    </submittedName>
</protein>
<dbReference type="EMBL" id="CM040457">
    <property type="protein sequence ID" value="MCI4377057.1"/>
    <property type="molecule type" value="Genomic_DNA"/>
</dbReference>
<keyword evidence="2" id="KW-1185">Reference proteome</keyword>
<organism evidence="1 2">
    <name type="scientific">Pangasianodon gigas</name>
    <name type="common">Mekong giant catfish</name>
    <name type="synonym">Pangasius gigas</name>
    <dbReference type="NCBI Taxonomy" id="30993"/>
    <lineage>
        <taxon>Eukaryota</taxon>
        <taxon>Metazoa</taxon>
        <taxon>Chordata</taxon>
        <taxon>Craniata</taxon>
        <taxon>Vertebrata</taxon>
        <taxon>Euteleostomi</taxon>
        <taxon>Actinopterygii</taxon>
        <taxon>Neopterygii</taxon>
        <taxon>Teleostei</taxon>
        <taxon>Ostariophysi</taxon>
        <taxon>Siluriformes</taxon>
        <taxon>Pangasiidae</taxon>
        <taxon>Pangasianodon</taxon>
    </lineage>
</organism>
<accession>A0ACC5WDB6</accession>
<gene>
    <name evidence="1" type="ORF">PGIGA_G00199050</name>
</gene>